<keyword evidence="3" id="KW-1185">Reference proteome</keyword>
<accession>A0AAV1JC19</accession>
<keyword evidence="1" id="KW-0812">Transmembrane</keyword>
<dbReference type="EMBL" id="CAVLEF010000009">
    <property type="protein sequence ID" value="CAK1547044.1"/>
    <property type="molecule type" value="Genomic_DNA"/>
</dbReference>
<reference evidence="2 3" key="1">
    <citation type="submission" date="2023-11" db="EMBL/GenBank/DDBJ databases">
        <authorList>
            <person name="Okamura Y."/>
        </authorList>
    </citation>
    <scope>NUCLEOTIDE SEQUENCE [LARGE SCALE GENOMIC DNA]</scope>
</reference>
<evidence type="ECO:0000313" key="3">
    <source>
        <dbReference type="Proteomes" id="UP001497472"/>
    </source>
</evidence>
<dbReference type="Proteomes" id="UP001497472">
    <property type="component" value="Unassembled WGS sequence"/>
</dbReference>
<gene>
    <name evidence="2" type="ORF">LNINA_LOCUS6544</name>
</gene>
<feature type="transmembrane region" description="Helical" evidence="1">
    <location>
        <begin position="67"/>
        <end position="88"/>
    </location>
</feature>
<protein>
    <submittedName>
        <fullName evidence="2">Uncharacterized protein</fullName>
    </submittedName>
</protein>
<organism evidence="2 3">
    <name type="scientific">Leptosia nina</name>
    <dbReference type="NCBI Taxonomy" id="320188"/>
    <lineage>
        <taxon>Eukaryota</taxon>
        <taxon>Metazoa</taxon>
        <taxon>Ecdysozoa</taxon>
        <taxon>Arthropoda</taxon>
        <taxon>Hexapoda</taxon>
        <taxon>Insecta</taxon>
        <taxon>Pterygota</taxon>
        <taxon>Neoptera</taxon>
        <taxon>Endopterygota</taxon>
        <taxon>Lepidoptera</taxon>
        <taxon>Glossata</taxon>
        <taxon>Ditrysia</taxon>
        <taxon>Papilionoidea</taxon>
        <taxon>Pieridae</taxon>
        <taxon>Pierinae</taxon>
        <taxon>Leptosia</taxon>
    </lineage>
</organism>
<dbReference type="AlphaFoldDB" id="A0AAV1JC19"/>
<keyword evidence="1" id="KW-1133">Transmembrane helix</keyword>
<evidence type="ECO:0000256" key="1">
    <source>
        <dbReference type="SAM" id="Phobius"/>
    </source>
</evidence>
<sequence length="95" mass="10794">MPRHEKHKDRGYKSYNPDDFSYWDPYYVDSDAAQKYKRDIDYDVDNPYLRGTTTESSAGAEDPDPEFIPALALTGVFGAAFLILPFLVKKGPNRG</sequence>
<keyword evidence="1" id="KW-0472">Membrane</keyword>
<name>A0AAV1JC19_9NEOP</name>
<evidence type="ECO:0000313" key="2">
    <source>
        <dbReference type="EMBL" id="CAK1547044.1"/>
    </source>
</evidence>
<comment type="caution">
    <text evidence="2">The sequence shown here is derived from an EMBL/GenBank/DDBJ whole genome shotgun (WGS) entry which is preliminary data.</text>
</comment>
<proteinExistence type="predicted"/>